<reference evidence="2 3" key="1">
    <citation type="submission" date="2015-12" db="EMBL/GenBank/DDBJ databases">
        <title>The genome of Folsomia candida.</title>
        <authorList>
            <person name="Faddeeva A."/>
            <person name="Derks M.F."/>
            <person name="Anvar Y."/>
            <person name="Smit S."/>
            <person name="Van Straalen N."/>
            <person name="Roelofs D."/>
        </authorList>
    </citation>
    <scope>NUCLEOTIDE SEQUENCE [LARGE SCALE GENOMIC DNA]</scope>
    <source>
        <strain evidence="2 3">VU population</strain>
        <tissue evidence="2">Whole body</tissue>
    </source>
</reference>
<comment type="caution">
    <text evidence="2">The sequence shown here is derived from an EMBL/GenBank/DDBJ whole genome shotgun (WGS) entry which is preliminary data.</text>
</comment>
<name>A0A226D536_FOLCA</name>
<feature type="chain" id="PRO_5013211634" evidence="1">
    <location>
        <begin position="24"/>
        <end position="225"/>
    </location>
</feature>
<dbReference type="AlphaFoldDB" id="A0A226D536"/>
<gene>
    <name evidence="2" type="ORF">Fcan01_25349</name>
</gene>
<dbReference type="Proteomes" id="UP000198287">
    <property type="component" value="Unassembled WGS sequence"/>
</dbReference>
<keyword evidence="2" id="KW-0436">Ligase</keyword>
<evidence type="ECO:0000313" key="2">
    <source>
        <dbReference type="EMBL" id="OXA39857.1"/>
    </source>
</evidence>
<organism evidence="2 3">
    <name type="scientific">Folsomia candida</name>
    <name type="common">Springtail</name>
    <dbReference type="NCBI Taxonomy" id="158441"/>
    <lineage>
        <taxon>Eukaryota</taxon>
        <taxon>Metazoa</taxon>
        <taxon>Ecdysozoa</taxon>
        <taxon>Arthropoda</taxon>
        <taxon>Hexapoda</taxon>
        <taxon>Collembola</taxon>
        <taxon>Entomobryomorpha</taxon>
        <taxon>Isotomoidea</taxon>
        <taxon>Isotomidae</taxon>
        <taxon>Proisotominae</taxon>
        <taxon>Folsomia</taxon>
    </lineage>
</organism>
<keyword evidence="1" id="KW-0732">Signal</keyword>
<proteinExistence type="predicted"/>
<keyword evidence="3" id="KW-1185">Reference proteome</keyword>
<dbReference type="GO" id="GO:0016874">
    <property type="term" value="F:ligase activity"/>
    <property type="evidence" value="ECO:0007669"/>
    <property type="project" value="UniProtKB-KW"/>
</dbReference>
<dbReference type="EMBL" id="LNIX01000036">
    <property type="protein sequence ID" value="OXA39857.1"/>
    <property type="molecule type" value="Genomic_DNA"/>
</dbReference>
<accession>A0A226D536</accession>
<evidence type="ECO:0000256" key="1">
    <source>
        <dbReference type="SAM" id="SignalP"/>
    </source>
</evidence>
<feature type="signal peptide" evidence="1">
    <location>
        <begin position="1"/>
        <end position="23"/>
    </location>
</feature>
<sequence>MKLLVTLALLLVAQFHLVPRCQAGVTDFSEAAEVEETTADFIAGLNKTLEIAVQNSIMEVTSGVRNAEFVSNLFFSNLQTGTHALLDTIKEEGKNKFGGEDSYNATMQNMTMFVDNLLNEIQLVKNTTFLEIHKISEDFVSNVKESLGVIDQIAKDLENCRAPVNCRARAEVKVQQAEDSMSFAAYQVVGQIRDKFARSETDGRLVAIKASEVDNQFESLEDVHS</sequence>
<evidence type="ECO:0000313" key="3">
    <source>
        <dbReference type="Proteomes" id="UP000198287"/>
    </source>
</evidence>
<protein>
    <submittedName>
        <fullName evidence="2">Serine--tRNA ligase</fullName>
    </submittedName>
</protein>